<reference evidence="2 3" key="1">
    <citation type="submission" date="2024-11" db="EMBL/GenBank/DDBJ databases">
        <title>Chromosome-level genome assembly of Eucalyptus globulus Labill. provides insights into its genome evolution.</title>
        <authorList>
            <person name="Li X."/>
        </authorList>
    </citation>
    <scope>NUCLEOTIDE SEQUENCE [LARGE SCALE GENOMIC DNA]</scope>
    <source>
        <strain evidence="2">CL2024</strain>
        <tissue evidence="2">Fresh tender leaves</tissue>
    </source>
</reference>
<keyword evidence="3" id="KW-1185">Reference proteome</keyword>
<evidence type="ECO:0000313" key="2">
    <source>
        <dbReference type="EMBL" id="KAL3754594.1"/>
    </source>
</evidence>
<proteinExistence type="predicted"/>
<feature type="region of interest" description="Disordered" evidence="1">
    <location>
        <begin position="1"/>
        <end position="22"/>
    </location>
</feature>
<protein>
    <submittedName>
        <fullName evidence="2">Uncharacterized protein</fullName>
    </submittedName>
</protein>
<sequence>MNTLARNSTSRWRNLSRRKRESYGGLKPSYSYRRERAKQRQVFLKTYRLGSADGLAADESNSRSLCKKKVLVKAKAMVVSVLSFMRIGPPRSCNCQSAISALVPQPLRSHCF</sequence>
<dbReference type="Proteomes" id="UP001634007">
    <property type="component" value="Unassembled WGS sequence"/>
</dbReference>
<evidence type="ECO:0000256" key="1">
    <source>
        <dbReference type="SAM" id="MobiDB-lite"/>
    </source>
</evidence>
<feature type="compositionally biased region" description="Polar residues" evidence="1">
    <location>
        <begin position="1"/>
        <end position="13"/>
    </location>
</feature>
<dbReference type="AlphaFoldDB" id="A0ABD3LS47"/>
<gene>
    <name evidence="2" type="ORF">ACJRO7_001787</name>
</gene>
<dbReference type="EMBL" id="JBJKBG010000001">
    <property type="protein sequence ID" value="KAL3754594.1"/>
    <property type="molecule type" value="Genomic_DNA"/>
</dbReference>
<name>A0ABD3LS47_EUCGL</name>
<evidence type="ECO:0000313" key="3">
    <source>
        <dbReference type="Proteomes" id="UP001634007"/>
    </source>
</evidence>
<organism evidence="2 3">
    <name type="scientific">Eucalyptus globulus</name>
    <name type="common">Tasmanian blue gum</name>
    <dbReference type="NCBI Taxonomy" id="34317"/>
    <lineage>
        <taxon>Eukaryota</taxon>
        <taxon>Viridiplantae</taxon>
        <taxon>Streptophyta</taxon>
        <taxon>Embryophyta</taxon>
        <taxon>Tracheophyta</taxon>
        <taxon>Spermatophyta</taxon>
        <taxon>Magnoliopsida</taxon>
        <taxon>eudicotyledons</taxon>
        <taxon>Gunneridae</taxon>
        <taxon>Pentapetalae</taxon>
        <taxon>rosids</taxon>
        <taxon>malvids</taxon>
        <taxon>Myrtales</taxon>
        <taxon>Myrtaceae</taxon>
        <taxon>Myrtoideae</taxon>
        <taxon>Eucalypteae</taxon>
        <taxon>Eucalyptus</taxon>
    </lineage>
</organism>
<comment type="caution">
    <text evidence="2">The sequence shown here is derived from an EMBL/GenBank/DDBJ whole genome shotgun (WGS) entry which is preliminary data.</text>
</comment>
<accession>A0ABD3LS47</accession>